<keyword evidence="4" id="KW-1185">Reference proteome</keyword>
<protein>
    <recommendedName>
        <fullName evidence="5">Outer membrane protein beta-barrel domain-containing protein</fullName>
    </recommendedName>
</protein>
<evidence type="ECO:0000256" key="1">
    <source>
        <dbReference type="SAM" id="MobiDB-lite"/>
    </source>
</evidence>
<dbReference type="AlphaFoldDB" id="A0A8J3CZM1"/>
<evidence type="ECO:0000313" key="4">
    <source>
        <dbReference type="Proteomes" id="UP000642809"/>
    </source>
</evidence>
<feature type="chain" id="PRO_5035179764" description="Outer membrane protein beta-barrel domain-containing protein" evidence="2">
    <location>
        <begin position="23"/>
        <end position="281"/>
    </location>
</feature>
<reference evidence="3" key="2">
    <citation type="submission" date="2020-09" db="EMBL/GenBank/DDBJ databases">
        <authorList>
            <person name="Sun Q."/>
            <person name="Kim S."/>
        </authorList>
    </citation>
    <scope>NUCLEOTIDE SEQUENCE</scope>
    <source>
        <strain evidence="3">KCTC 23224</strain>
    </source>
</reference>
<organism evidence="3 4">
    <name type="scientific">Mongoliitalea lutea</name>
    <dbReference type="NCBI Taxonomy" id="849756"/>
    <lineage>
        <taxon>Bacteria</taxon>
        <taxon>Pseudomonadati</taxon>
        <taxon>Bacteroidota</taxon>
        <taxon>Cytophagia</taxon>
        <taxon>Cytophagales</taxon>
        <taxon>Cyclobacteriaceae</taxon>
        <taxon>Mongoliitalea</taxon>
    </lineage>
</organism>
<sequence length="281" mass="30205">MTKLVTFKSLGLTFLMMFSLYAASVAQDVIFKKNEEVITAQVVEVLEDRIKYKKWDNLDGPVYNLLKSEILLIKYQNGYSESFEGEESSKSTTVNKGTPKASSVAREKSSSISSSGVDTSDGFFALNGNYLGVAVGPGVLLGSAGYNVRIPYLSIRFDRVLKEVGEKGFLSAGGFGAYQAYGIDLGALGDISQSVFVIGAGGAYHYNFTDRLSVVSGLRFVYFGYNTSSTSNNMGNFGLSVNGTGFDFYGSIYYGLSSKGAVFLEAGSGLSYVNVGYSIVF</sequence>
<evidence type="ECO:0008006" key="5">
    <source>
        <dbReference type="Google" id="ProtNLM"/>
    </source>
</evidence>
<proteinExistence type="predicted"/>
<comment type="caution">
    <text evidence="3">The sequence shown here is derived from an EMBL/GenBank/DDBJ whole genome shotgun (WGS) entry which is preliminary data.</text>
</comment>
<accession>A0A8J3CZM1</accession>
<dbReference type="Proteomes" id="UP000642809">
    <property type="component" value="Unassembled WGS sequence"/>
</dbReference>
<dbReference type="RefSeq" id="WP_189586566.1">
    <property type="nucleotide sequence ID" value="NZ_BMYF01000034.1"/>
</dbReference>
<keyword evidence="2" id="KW-0732">Signal</keyword>
<feature type="region of interest" description="Disordered" evidence="1">
    <location>
        <begin position="84"/>
        <end position="116"/>
    </location>
</feature>
<feature type="signal peptide" evidence="2">
    <location>
        <begin position="1"/>
        <end position="22"/>
    </location>
</feature>
<gene>
    <name evidence="3" type="ORF">GCM10008106_37090</name>
</gene>
<evidence type="ECO:0000256" key="2">
    <source>
        <dbReference type="SAM" id="SignalP"/>
    </source>
</evidence>
<dbReference type="EMBL" id="BMYF01000034">
    <property type="protein sequence ID" value="GHB53126.1"/>
    <property type="molecule type" value="Genomic_DNA"/>
</dbReference>
<name>A0A8J3CZM1_9BACT</name>
<reference evidence="3" key="1">
    <citation type="journal article" date="2014" name="Int. J. Syst. Evol. Microbiol.">
        <title>Complete genome sequence of Corynebacterium casei LMG S-19264T (=DSM 44701T), isolated from a smear-ripened cheese.</title>
        <authorList>
            <consortium name="US DOE Joint Genome Institute (JGI-PGF)"/>
            <person name="Walter F."/>
            <person name="Albersmeier A."/>
            <person name="Kalinowski J."/>
            <person name="Ruckert C."/>
        </authorList>
    </citation>
    <scope>NUCLEOTIDE SEQUENCE</scope>
    <source>
        <strain evidence="3">KCTC 23224</strain>
    </source>
</reference>
<evidence type="ECO:0000313" key="3">
    <source>
        <dbReference type="EMBL" id="GHB53126.1"/>
    </source>
</evidence>